<dbReference type="EMBL" id="CP029494">
    <property type="protein sequence ID" value="AWN21821.1"/>
    <property type="molecule type" value="Genomic_DNA"/>
</dbReference>
<sequence>MTLDARLQTVLEFIEADVHADIGTDHARLPLALVRSGRCQRVIAVEVSAGPLALARSEVARAGLGDRIEVRHGDGLAPIGPGEVDSASLTGMGARTILGILSRARWLPPSLVVQPNAEAGALRSWARRNGYHLQNEALVPGFWRYPVLHLVSAPGPDPAYTDLPEAAALSFGPHLLRAADAQLAAELRQQERRLAALAQHGRPEVSAELQTVLTALRTLGATG</sequence>
<keyword evidence="1" id="KW-0808">Transferase</keyword>
<dbReference type="Proteomes" id="UP000245368">
    <property type="component" value="Chromosome"/>
</dbReference>
<dbReference type="OrthoDB" id="5881184at2"/>
<evidence type="ECO:0000313" key="2">
    <source>
        <dbReference type="Proteomes" id="UP000245368"/>
    </source>
</evidence>
<protein>
    <submittedName>
        <fullName evidence="1">tRNA (Adenine-N(1))-methyltransferase</fullName>
    </submittedName>
</protein>
<accession>A0A2Z3JED0</accession>
<keyword evidence="1" id="KW-0489">Methyltransferase</keyword>
<dbReference type="GO" id="GO:0032259">
    <property type="term" value="P:methylation"/>
    <property type="evidence" value="ECO:0007669"/>
    <property type="project" value="UniProtKB-KW"/>
</dbReference>
<dbReference type="PANTHER" id="PTHR38451:SF1">
    <property type="entry name" value="TRNA (ADENINE(22)-N(1))-METHYLTRANSFERASE"/>
    <property type="match status" value="1"/>
</dbReference>
<name>A0A2Z3JED0_9DEIO</name>
<dbReference type="PIRSF" id="PIRSF018637">
    <property type="entry name" value="TrmK"/>
    <property type="match status" value="1"/>
</dbReference>
<proteinExistence type="predicted"/>
<dbReference type="InterPro" id="IPR006901">
    <property type="entry name" value="TrmK"/>
</dbReference>
<dbReference type="Pfam" id="PF04816">
    <property type="entry name" value="TrmK"/>
    <property type="match status" value="1"/>
</dbReference>
<dbReference type="RefSeq" id="WP_109824354.1">
    <property type="nucleotide sequence ID" value="NZ_CP029494.1"/>
</dbReference>
<reference evidence="1 2" key="1">
    <citation type="submission" date="2018-05" db="EMBL/GenBank/DDBJ databases">
        <title>Complete Genome Sequence of Deinococcus sp. strain 17bor-2.</title>
        <authorList>
            <person name="Srinivasan S."/>
        </authorList>
    </citation>
    <scope>NUCLEOTIDE SEQUENCE [LARGE SCALE GENOMIC DNA]</scope>
    <source>
        <strain evidence="1 2">17bor-2</strain>
    </source>
</reference>
<dbReference type="AlphaFoldDB" id="A0A2Z3JED0"/>
<dbReference type="PANTHER" id="PTHR38451">
    <property type="entry name" value="TRNA (ADENINE(22)-N(1))-METHYLTRANSFERASE"/>
    <property type="match status" value="1"/>
</dbReference>
<evidence type="ECO:0000313" key="1">
    <source>
        <dbReference type="EMBL" id="AWN21821.1"/>
    </source>
</evidence>
<dbReference type="KEGG" id="dez:DKM44_00040"/>
<dbReference type="InterPro" id="IPR029063">
    <property type="entry name" value="SAM-dependent_MTases_sf"/>
</dbReference>
<dbReference type="Gene3D" id="3.40.50.150">
    <property type="entry name" value="Vaccinia Virus protein VP39"/>
    <property type="match status" value="1"/>
</dbReference>
<keyword evidence="2" id="KW-1185">Reference proteome</keyword>
<organism evidence="1 2">
    <name type="scientific">Deinococcus irradiatisoli</name>
    <dbReference type="NCBI Taxonomy" id="2202254"/>
    <lineage>
        <taxon>Bacteria</taxon>
        <taxon>Thermotogati</taxon>
        <taxon>Deinococcota</taxon>
        <taxon>Deinococci</taxon>
        <taxon>Deinococcales</taxon>
        <taxon>Deinococcaceae</taxon>
        <taxon>Deinococcus</taxon>
    </lineage>
</organism>
<dbReference type="GO" id="GO:0160105">
    <property type="term" value="F:tRNA (adenine(22)-N1)-methyltransferase activity"/>
    <property type="evidence" value="ECO:0007669"/>
    <property type="project" value="InterPro"/>
</dbReference>
<dbReference type="CDD" id="cd02440">
    <property type="entry name" value="AdoMet_MTases"/>
    <property type="match status" value="1"/>
</dbReference>
<gene>
    <name evidence="1" type="ORF">DKM44_00040</name>
</gene>
<dbReference type="SUPFAM" id="SSF53335">
    <property type="entry name" value="S-adenosyl-L-methionine-dependent methyltransferases"/>
    <property type="match status" value="1"/>
</dbReference>